<dbReference type="InterPro" id="IPR013766">
    <property type="entry name" value="Thioredoxin_domain"/>
</dbReference>
<sequence>MKQILAIILFAFATPAINWSGDFSEAQKEAQKTHKLIIVNFSGSDWCGPCIRTRKEILETKTFDDYASNHLVLVRADFPRQKKNQLPKDQVKRNEALADKYNPDGEFPLTLLIDENGKVLKKWEGFPNVTPQNFVDQINQTANASR</sequence>
<dbReference type="PANTHER" id="PTHR15337:SF11">
    <property type="entry name" value="THIOREDOXIN DOMAIN-CONTAINING PROTEIN"/>
    <property type="match status" value="1"/>
</dbReference>
<organism evidence="4 5">
    <name type="scientific">Mucilaginibacter glaciei</name>
    <dbReference type="NCBI Taxonomy" id="2772109"/>
    <lineage>
        <taxon>Bacteria</taxon>
        <taxon>Pseudomonadati</taxon>
        <taxon>Bacteroidota</taxon>
        <taxon>Sphingobacteriia</taxon>
        <taxon>Sphingobacteriales</taxon>
        <taxon>Sphingobacteriaceae</taxon>
        <taxon>Mucilaginibacter</taxon>
    </lineage>
</organism>
<dbReference type="SUPFAM" id="SSF52833">
    <property type="entry name" value="Thioredoxin-like"/>
    <property type="match status" value="1"/>
</dbReference>
<protein>
    <submittedName>
        <fullName evidence="4">Thioredoxin family protein</fullName>
    </submittedName>
</protein>
<evidence type="ECO:0000259" key="3">
    <source>
        <dbReference type="PROSITE" id="PS51352"/>
    </source>
</evidence>
<keyword evidence="1 2" id="KW-0732">Signal</keyword>
<dbReference type="PANTHER" id="PTHR15337">
    <property type="entry name" value="ANTERIOR GRADIENT PROTEIN-RELATED"/>
    <property type="match status" value="1"/>
</dbReference>
<evidence type="ECO:0000256" key="2">
    <source>
        <dbReference type="SAM" id="SignalP"/>
    </source>
</evidence>
<keyword evidence="5" id="KW-1185">Reference proteome</keyword>
<dbReference type="PROSITE" id="PS51352">
    <property type="entry name" value="THIOREDOXIN_2"/>
    <property type="match status" value="1"/>
</dbReference>
<feature type="chain" id="PRO_5036931507" evidence="2">
    <location>
        <begin position="21"/>
        <end position="146"/>
    </location>
</feature>
<dbReference type="Pfam" id="PF13899">
    <property type="entry name" value="Thioredoxin_7"/>
    <property type="match status" value="1"/>
</dbReference>
<reference evidence="4" key="1">
    <citation type="submission" date="2020-09" db="EMBL/GenBank/DDBJ databases">
        <title>Novel species of Mucilaginibacter isolated from a glacier on the Tibetan Plateau.</title>
        <authorList>
            <person name="Liu Q."/>
            <person name="Xin Y.-H."/>
        </authorList>
    </citation>
    <scope>NUCLEOTIDE SEQUENCE</scope>
    <source>
        <strain evidence="4">ZB1P21</strain>
    </source>
</reference>
<dbReference type="InterPro" id="IPR036249">
    <property type="entry name" value="Thioredoxin-like_sf"/>
</dbReference>
<dbReference type="AlphaFoldDB" id="A0A926NJ49"/>
<dbReference type="Gene3D" id="3.40.30.10">
    <property type="entry name" value="Glutaredoxin"/>
    <property type="match status" value="1"/>
</dbReference>
<proteinExistence type="predicted"/>
<feature type="signal peptide" evidence="2">
    <location>
        <begin position="1"/>
        <end position="20"/>
    </location>
</feature>
<dbReference type="RefSeq" id="WP_191162564.1">
    <property type="nucleotide sequence ID" value="NZ_JACWMX010000003.1"/>
</dbReference>
<evidence type="ECO:0000313" key="5">
    <source>
        <dbReference type="Proteomes" id="UP000619078"/>
    </source>
</evidence>
<dbReference type="EMBL" id="JACWMX010000003">
    <property type="protein sequence ID" value="MBD1393044.1"/>
    <property type="molecule type" value="Genomic_DNA"/>
</dbReference>
<dbReference type="InterPro" id="IPR051099">
    <property type="entry name" value="AGR/TXD"/>
</dbReference>
<accession>A0A926NJ49</accession>
<comment type="caution">
    <text evidence="4">The sequence shown here is derived from an EMBL/GenBank/DDBJ whole genome shotgun (WGS) entry which is preliminary data.</text>
</comment>
<name>A0A926NJ49_9SPHI</name>
<evidence type="ECO:0000313" key="4">
    <source>
        <dbReference type="EMBL" id="MBD1393044.1"/>
    </source>
</evidence>
<feature type="domain" description="Thioredoxin" evidence="3">
    <location>
        <begin position="3"/>
        <end position="143"/>
    </location>
</feature>
<dbReference type="Proteomes" id="UP000619078">
    <property type="component" value="Unassembled WGS sequence"/>
</dbReference>
<evidence type="ECO:0000256" key="1">
    <source>
        <dbReference type="ARBA" id="ARBA00022729"/>
    </source>
</evidence>
<gene>
    <name evidence="4" type="ORF">IDJ76_08040</name>
</gene>